<dbReference type="RefSeq" id="WP_044102304.1">
    <property type="nucleotide sequence ID" value="NZ_JAWXYJ010000051.1"/>
</dbReference>
<dbReference type="Proteomes" id="UP000480763">
    <property type="component" value="Unassembled WGS sequence"/>
</dbReference>
<dbReference type="Proteomes" id="UP000252694">
    <property type="component" value="Unassembled WGS sequence"/>
</dbReference>
<accession>A0A335GKW5</accession>
<dbReference type="AlphaFoldDB" id="A0A335GKW5"/>
<name>A0A335GKW5_ACIBA</name>
<dbReference type="EMBL" id="UFMQ01000031">
    <property type="protein sequence ID" value="SST31675.1"/>
    <property type="molecule type" value="Genomic_DNA"/>
</dbReference>
<dbReference type="EMBL" id="WWCH01000015">
    <property type="protein sequence ID" value="MYM80295.1"/>
    <property type="molecule type" value="Genomic_DNA"/>
</dbReference>
<evidence type="ECO:0000313" key="4">
    <source>
        <dbReference type="Proteomes" id="UP000480763"/>
    </source>
</evidence>
<proteinExistence type="predicted"/>
<sequence>MRNKDLDPKIGIPLKVITSRLEHVKFNLNGLMKRVEVYAIARQNSKDPHECLISGDEWTYAALDCRDPIWRERMKRTSTIMGVQATGQEIPLSFINQLPCNIGEIITLGSWSLTKNIYRFEDQVIQMLVKTEYNRSIPGFLLNLPDIAIYVQTDNANLYVQNEQVVGVIFAKNTLNDRKVLFTTVYTDTGLAKTITMHFPDDDDFESTVEDCMTDFIDTFFDEKNLPDEQEINTFMELQKKLINLILWFSQKEPDLRPLTPETTQARPKLELIKRELRLFEANKYKPTIVGTETNKKINEAILKRDEDLKSGNYKGTKKPHPRIPHWNFYWLGKRGTKEKWVNHWIPFQIVGGVPKEKGSKK</sequence>
<evidence type="ECO:0000313" key="3">
    <source>
        <dbReference type="Proteomes" id="UP000252694"/>
    </source>
</evidence>
<reference evidence="2 3" key="2">
    <citation type="submission" date="2018-07" db="EMBL/GenBank/DDBJ databases">
        <authorList>
            <consortium name="Pathogen Informatics"/>
        </authorList>
    </citation>
    <scope>NUCLEOTIDE SEQUENCE [LARGE SCALE GENOMIC DNA]</scope>
    <source>
        <strain evidence="2 3">4300STDY7045823</strain>
    </source>
</reference>
<evidence type="ECO:0000313" key="1">
    <source>
        <dbReference type="EMBL" id="MYM80295.1"/>
    </source>
</evidence>
<evidence type="ECO:0000313" key="2">
    <source>
        <dbReference type="EMBL" id="SST31675.1"/>
    </source>
</evidence>
<reference evidence="1 4" key="1">
    <citation type="journal article" date="2017" name="Ann. Clin. Microbiol. Antimicrob.">
        <title>New eight genes identified at the clinical multidrug-resistant Acinetobacter baumannii DMS06669 strain in a Vietnam hospital.</title>
        <authorList>
            <person name="Si-Tuan N."/>
            <person name="Ngoc H.M."/>
            <person name="Hang P.T.T."/>
            <person name="Nguyen C."/>
            <person name="Van P.H."/>
            <person name="Huong N.T."/>
        </authorList>
    </citation>
    <scope>NUCLEOTIDE SEQUENCE [LARGE SCALE GENOMIC DNA]</scope>
    <source>
        <strain evidence="1 4">DMS06669</strain>
    </source>
</reference>
<organism evidence="2 3">
    <name type="scientific">Acinetobacter baumannii</name>
    <dbReference type="NCBI Taxonomy" id="470"/>
    <lineage>
        <taxon>Bacteria</taxon>
        <taxon>Pseudomonadati</taxon>
        <taxon>Pseudomonadota</taxon>
        <taxon>Gammaproteobacteria</taxon>
        <taxon>Moraxellales</taxon>
        <taxon>Moraxellaceae</taxon>
        <taxon>Acinetobacter</taxon>
        <taxon>Acinetobacter calcoaceticus/baumannii complex</taxon>
    </lineage>
</organism>
<dbReference type="InterPro" id="IPR058915">
    <property type="entry name" value="AcrVA2-like"/>
</dbReference>
<dbReference type="Pfam" id="PF26125">
    <property type="entry name" value="AcrVA2-like"/>
    <property type="match status" value="1"/>
</dbReference>
<gene>
    <name evidence="1" type="ORF">GSE42_20510</name>
    <name evidence="2" type="ORF">SAMEA104305318_03784</name>
</gene>
<protein>
    <submittedName>
        <fullName evidence="2">Uncharacterized protein</fullName>
    </submittedName>
</protein>
<reference evidence="1" key="3">
    <citation type="submission" date="2019-12" db="EMBL/GenBank/DDBJ databases">
        <authorList>
            <person name="Nguyen S.-T."/>
        </authorList>
    </citation>
    <scope>NUCLEOTIDE SEQUENCE</scope>
    <source>
        <strain evidence="1">DMS06669</strain>
    </source>
</reference>